<dbReference type="GO" id="GO:0005829">
    <property type="term" value="C:cytosol"/>
    <property type="evidence" value="ECO:0007669"/>
    <property type="project" value="TreeGrafter"/>
</dbReference>
<feature type="region of interest" description="Disordered" evidence="3">
    <location>
        <begin position="56"/>
        <end position="121"/>
    </location>
</feature>
<evidence type="ECO:0000313" key="4">
    <source>
        <dbReference type="EMBL" id="KAF3440724.1"/>
    </source>
</evidence>
<feature type="compositionally biased region" description="Polar residues" evidence="3">
    <location>
        <begin position="11"/>
        <end position="26"/>
    </location>
</feature>
<organism evidence="4 5">
    <name type="scientific">Rhamnella rubrinervis</name>
    <dbReference type="NCBI Taxonomy" id="2594499"/>
    <lineage>
        <taxon>Eukaryota</taxon>
        <taxon>Viridiplantae</taxon>
        <taxon>Streptophyta</taxon>
        <taxon>Embryophyta</taxon>
        <taxon>Tracheophyta</taxon>
        <taxon>Spermatophyta</taxon>
        <taxon>Magnoliopsida</taxon>
        <taxon>eudicotyledons</taxon>
        <taxon>Gunneridae</taxon>
        <taxon>Pentapetalae</taxon>
        <taxon>rosids</taxon>
        <taxon>fabids</taxon>
        <taxon>Rosales</taxon>
        <taxon>Rhamnaceae</taxon>
        <taxon>rhamnoid group</taxon>
        <taxon>Rhamneae</taxon>
        <taxon>Rhamnella</taxon>
    </lineage>
</organism>
<feature type="compositionally biased region" description="Basic and acidic residues" evidence="3">
    <location>
        <begin position="102"/>
        <end position="119"/>
    </location>
</feature>
<proteinExistence type="inferred from homology"/>
<evidence type="ECO:0000256" key="3">
    <source>
        <dbReference type="SAM" id="MobiDB-lite"/>
    </source>
</evidence>
<dbReference type="PANTHER" id="PTHR33346:SF42">
    <property type="entry name" value="DEHYDRIN XERO 1"/>
    <property type="match status" value="1"/>
</dbReference>
<accession>A0A8K0GW51</accession>
<comment type="caution">
    <text evidence="4">The sequence shown here is derived from an EMBL/GenBank/DDBJ whole genome shotgun (WGS) entry which is preliminary data.</text>
</comment>
<evidence type="ECO:0000256" key="2">
    <source>
        <dbReference type="RuleBase" id="RU003995"/>
    </source>
</evidence>
<dbReference type="Pfam" id="PF00257">
    <property type="entry name" value="Dehydrin"/>
    <property type="match status" value="1"/>
</dbReference>
<feature type="region of interest" description="Disordered" evidence="3">
    <location>
        <begin position="1"/>
        <end position="42"/>
    </location>
</feature>
<name>A0A8K0GW51_9ROSA</name>
<dbReference type="PROSITE" id="PS00315">
    <property type="entry name" value="DEHYDRIN_1"/>
    <property type="match status" value="1"/>
</dbReference>
<gene>
    <name evidence="4" type="ORF">FNV43_RR19010</name>
</gene>
<dbReference type="PROSITE" id="PS00823">
    <property type="entry name" value="DEHYDRIN_2"/>
    <property type="match status" value="1"/>
</dbReference>
<feature type="compositionally biased region" description="Basic and acidic residues" evidence="3">
    <location>
        <begin position="220"/>
        <end position="231"/>
    </location>
</feature>
<evidence type="ECO:0000313" key="5">
    <source>
        <dbReference type="Proteomes" id="UP000796880"/>
    </source>
</evidence>
<dbReference type="AlphaFoldDB" id="A0A8K0GW51"/>
<evidence type="ECO:0000256" key="1">
    <source>
        <dbReference type="ARBA" id="ARBA00008403"/>
    </source>
</evidence>
<protein>
    <recommendedName>
        <fullName evidence="6">Dehydrin</fullName>
    </recommendedName>
</protein>
<dbReference type="GO" id="GO:0009631">
    <property type="term" value="P:cold acclimation"/>
    <property type="evidence" value="ECO:0007669"/>
    <property type="project" value="TreeGrafter"/>
</dbReference>
<dbReference type="OrthoDB" id="1166285at2759"/>
<keyword evidence="5" id="KW-1185">Reference proteome</keyword>
<dbReference type="GO" id="GO:0009414">
    <property type="term" value="P:response to water deprivation"/>
    <property type="evidence" value="ECO:0007669"/>
    <property type="project" value="UniProtKB-ARBA"/>
</dbReference>
<dbReference type="InterPro" id="IPR030513">
    <property type="entry name" value="Dehydrin_CS"/>
</dbReference>
<sequence length="268" mass="28734">MAHIQNPYGATGQTDEYGNPISQTDEYGNPIQHTGITGSHGTTGYGTTGYGTGTAVTGVGGEHNQQFKEHGHGTGVLHRSGSGSSSSSEDDGQGGRRKKGLKEKIKEKMPGQGHRDDQGHVSATTTPVGYDAMGEHHEKKGMMDKIKEKLPGRHSKRRVTVEVEMGRNHMIICSDVYVKHLSGTKHQKNLEQLNQLTNYPNAAASTGSSAATVPLVGPPEKPEASKGKRADTPQPWQQAAQSQAAEEDLETKRRKNVEGGATLPLSYM</sequence>
<dbReference type="PANTHER" id="PTHR33346">
    <property type="entry name" value="DEHYDRIN XERO 2-RELATED"/>
    <property type="match status" value="1"/>
</dbReference>
<reference evidence="4" key="1">
    <citation type="submission" date="2020-03" db="EMBL/GenBank/DDBJ databases">
        <title>A high-quality chromosome-level genome assembly of a woody plant with both climbing and erect habits, Rhamnella rubrinervis.</title>
        <authorList>
            <person name="Lu Z."/>
            <person name="Yang Y."/>
            <person name="Zhu X."/>
            <person name="Sun Y."/>
        </authorList>
    </citation>
    <scope>NUCLEOTIDE SEQUENCE</scope>
    <source>
        <strain evidence="4">BYM</strain>
        <tissue evidence="4">Leaf</tissue>
    </source>
</reference>
<dbReference type="InterPro" id="IPR000167">
    <property type="entry name" value="Dehydrin"/>
</dbReference>
<feature type="region of interest" description="Disordered" evidence="3">
    <location>
        <begin position="204"/>
        <end position="268"/>
    </location>
</feature>
<evidence type="ECO:0008006" key="6">
    <source>
        <dbReference type="Google" id="ProtNLM"/>
    </source>
</evidence>
<dbReference type="EMBL" id="VOIH02000008">
    <property type="protein sequence ID" value="KAF3440724.1"/>
    <property type="molecule type" value="Genomic_DNA"/>
</dbReference>
<dbReference type="Proteomes" id="UP000796880">
    <property type="component" value="Unassembled WGS sequence"/>
</dbReference>
<dbReference type="GO" id="GO:0009737">
    <property type="term" value="P:response to abscisic acid"/>
    <property type="evidence" value="ECO:0007669"/>
    <property type="project" value="TreeGrafter"/>
</dbReference>
<comment type="similarity">
    <text evidence="1 2">Belongs to the plant dehydrin family.</text>
</comment>